<proteinExistence type="predicted"/>
<name>A0A645GT17_9ZZZZ</name>
<organism evidence="2">
    <name type="scientific">bioreactor metagenome</name>
    <dbReference type="NCBI Taxonomy" id="1076179"/>
    <lineage>
        <taxon>unclassified sequences</taxon>
        <taxon>metagenomes</taxon>
        <taxon>ecological metagenomes</taxon>
    </lineage>
</organism>
<evidence type="ECO:0000313" key="2">
    <source>
        <dbReference type="EMBL" id="MPN29092.1"/>
    </source>
</evidence>
<accession>A0A645GT17</accession>
<dbReference type="AlphaFoldDB" id="A0A645GT17"/>
<protein>
    <submittedName>
        <fullName evidence="2">Uncharacterized protein</fullName>
    </submittedName>
</protein>
<keyword evidence="1" id="KW-0472">Membrane</keyword>
<feature type="transmembrane region" description="Helical" evidence="1">
    <location>
        <begin position="23"/>
        <end position="51"/>
    </location>
</feature>
<keyword evidence="1" id="KW-1133">Transmembrane helix</keyword>
<reference evidence="2" key="1">
    <citation type="submission" date="2019-08" db="EMBL/GenBank/DDBJ databases">
        <authorList>
            <person name="Kucharzyk K."/>
            <person name="Murdoch R.W."/>
            <person name="Higgins S."/>
            <person name="Loffler F."/>
        </authorList>
    </citation>
    <scope>NUCLEOTIDE SEQUENCE</scope>
</reference>
<sequence length="65" mass="7163">MSLAVTADVSSANAEGPNNVTKLIIMIIAVVTFLNLLYISLYPPLFFNLLFEGNKKTPFGSWLPF</sequence>
<comment type="caution">
    <text evidence="2">The sequence shown here is derived from an EMBL/GenBank/DDBJ whole genome shotgun (WGS) entry which is preliminary data.</text>
</comment>
<evidence type="ECO:0000256" key="1">
    <source>
        <dbReference type="SAM" id="Phobius"/>
    </source>
</evidence>
<keyword evidence="1" id="KW-0812">Transmembrane</keyword>
<gene>
    <name evidence="2" type="ORF">SDC9_176543</name>
</gene>
<dbReference type="EMBL" id="VSSQ01079622">
    <property type="protein sequence ID" value="MPN29092.1"/>
    <property type="molecule type" value="Genomic_DNA"/>
</dbReference>